<comment type="caution">
    <text evidence="7">The sequence shown here is derived from an EMBL/GenBank/DDBJ whole genome shotgun (WGS) entry which is preliminary data.</text>
</comment>
<dbReference type="PANTHER" id="PTHR11929:SF226">
    <property type="entry name" value="ATP-DEPENDENT DNA HELICASE-RELATED"/>
    <property type="match status" value="1"/>
</dbReference>
<comment type="subcellular location">
    <subcellularLocation>
        <location evidence="5">Golgi apparatus</location>
        <location evidence="5">Golgi stack membrane</location>
        <topology evidence="5">Single-pass type II membrane protein</topology>
    </subcellularLocation>
</comment>
<keyword evidence="5" id="KW-1133">Transmembrane helix</keyword>
<evidence type="ECO:0000256" key="2">
    <source>
        <dbReference type="ARBA" id="ARBA00008919"/>
    </source>
</evidence>
<proteinExistence type="inferred from homology"/>
<dbReference type="InterPro" id="IPR001503">
    <property type="entry name" value="Glyco_trans_10"/>
</dbReference>
<keyword evidence="3 5" id="KW-0328">Glycosyltransferase</keyword>
<dbReference type="Pfam" id="PF00852">
    <property type="entry name" value="Glyco_transf_10"/>
    <property type="match status" value="1"/>
</dbReference>
<protein>
    <recommendedName>
        <fullName evidence="5">Fucosyltransferase</fullName>
        <ecNumber evidence="5">2.4.1.-</ecNumber>
    </recommendedName>
</protein>
<comment type="pathway">
    <text evidence="1">Protein modification; protein glycosylation.</text>
</comment>
<dbReference type="InterPro" id="IPR038577">
    <property type="entry name" value="GT10-like_C_sf"/>
</dbReference>
<evidence type="ECO:0000256" key="1">
    <source>
        <dbReference type="ARBA" id="ARBA00004922"/>
    </source>
</evidence>
<dbReference type="OrthoDB" id="427096at2759"/>
<dbReference type="AlphaFoldDB" id="A0A226EBI4"/>
<gene>
    <name evidence="7" type="ORF">Fcan01_11080</name>
</gene>
<reference evidence="7 8" key="1">
    <citation type="submission" date="2015-12" db="EMBL/GenBank/DDBJ databases">
        <title>The genome of Folsomia candida.</title>
        <authorList>
            <person name="Faddeeva A."/>
            <person name="Derks M.F."/>
            <person name="Anvar Y."/>
            <person name="Smit S."/>
            <person name="Van Straalen N."/>
            <person name="Roelofs D."/>
        </authorList>
    </citation>
    <scope>NUCLEOTIDE SEQUENCE [LARGE SCALE GENOMIC DNA]</scope>
    <source>
        <strain evidence="7 8">VU population</strain>
        <tissue evidence="7">Whole body</tissue>
    </source>
</reference>
<dbReference type="STRING" id="158441.A0A226EBI4"/>
<keyword evidence="8" id="KW-1185">Reference proteome</keyword>
<dbReference type="EMBL" id="LNIX01000005">
    <property type="protein sequence ID" value="OXA54769.1"/>
    <property type="molecule type" value="Genomic_DNA"/>
</dbReference>
<evidence type="ECO:0000313" key="7">
    <source>
        <dbReference type="EMBL" id="OXA54769.1"/>
    </source>
</evidence>
<keyword evidence="5" id="KW-0333">Golgi apparatus</keyword>
<dbReference type="Proteomes" id="UP000198287">
    <property type="component" value="Unassembled WGS sequence"/>
</dbReference>
<evidence type="ECO:0000256" key="5">
    <source>
        <dbReference type="RuleBase" id="RU003832"/>
    </source>
</evidence>
<feature type="domain" description="Fucosyltransferase C-terminal" evidence="6">
    <location>
        <begin position="265"/>
        <end position="428"/>
    </location>
</feature>
<evidence type="ECO:0000259" key="6">
    <source>
        <dbReference type="Pfam" id="PF00852"/>
    </source>
</evidence>
<accession>A0A226EBI4</accession>
<keyword evidence="5" id="KW-0472">Membrane</keyword>
<dbReference type="Gene3D" id="3.40.50.11660">
    <property type="entry name" value="Glycosyl transferase family 10, C-terminal domain"/>
    <property type="match status" value="1"/>
</dbReference>
<evidence type="ECO:0000256" key="3">
    <source>
        <dbReference type="ARBA" id="ARBA00022676"/>
    </source>
</evidence>
<dbReference type="UniPathway" id="UPA00378"/>
<dbReference type="InterPro" id="IPR055270">
    <property type="entry name" value="Glyco_tran_10_C"/>
</dbReference>
<organism evidence="7 8">
    <name type="scientific">Folsomia candida</name>
    <name type="common">Springtail</name>
    <dbReference type="NCBI Taxonomy" id="158441"/>
    <lineage>
        <taxon>Eukaryota</taxon>
        <taxon>Metazoa</taxon>
        <taxon>Ecdysozoa</taxon>
        <taxon>Arthropoda</taxon>
        <taxon>Hexapoda</taxon>
        <taxon>Collembola</taxon>
        <taxon>Entomobryomorpha</taxon>
        <taxon>Isotomoidea</taxon>
        <taxon>Isotomidae</taxon>
        <taxon>Proisotominae</taxon>
        <taxon>Folsomia</taxon>
    </lineage>
</organism>
<dbReference type="EC" id="2.4.1.-" evidence="5"/>
<feature type="transmembrane region" description="Helical" evidence="5">
    <location>
        <begin position="44"/>
        <end position="69"/>
    </location>
</feature>
<comment type="similarity">
    <text evidence="2 5">Belongs to the glycosyltransferase 10 family.</text>
</comment>
<dbReference type="GO" id="GO:0032580">
    <property type="term" value="C:Golgi cisterna membrane"/>
    <property type="evidence" value="ECO:0007669"/>
    <property type="project" value="UniProtKB-SubCell"/>
</dbReference>
<evidence type="ECO:0000256" key="4">
    <source>
        <dbReference type="ARBA" id="ARBA00022679"/>
    </source>
</evidence>
<name>A0A226EBI4_FOLCA</name>
<dbReference type="SUPFAM" id="SSF53756">
    <property type="entry name" value="UDP-Glycosyltransferase/glycogen phosphorylase"/>
    <property type="match status" value="1"/>
</dbReference>
<sequence length="462" mass="53265">MRFVHFFRGCIRNLFISLTSPPSCWRTTNCIINKKIHRSWKQCFFILIFATIFTYGFLYIFALAFTASWTMALPFSSSSIAYLNSKARQEVSNLVEQTPYLWRQVNYTVKERIQAQQDWVVGLSKIADIQPKKIVIEMPSGYFYFTGGGLRCPYAPKFESRCSVEEMTSTRWWFGLGPWRYFFGLEADAVVTIHNEDFRPTFKVPTGMRQVFYILEPPQKWGPGRAPLGYNDALLASYWRGSDIPIPYRQWIPGKDSRQEQRPINKRRLVAAMISNCWSKGRLKYIKYLQQFIPVDVYGSCGSFSCAKSNYSGCLAAIGQQYKFFLSFENNKCEDYITEKFFENALNYDMVPVVFGARPSDYAEAGPPSSFIAVDNYRSPRDLADYLLHLDKNDDKYAEYFAWRKENGEISTGAHADFFCRLCGLLHYADYIPPPSWGGASVTWASVNKCLGKDSVEPWPTE</sequence>
<keyword evidence="4 5" id="KW-0808">Transferase</keyword>
<keyword evidence="5" id="KW-0812">Transmembrane</keyword>
<dbReference type="GO" id="GO:0046920">
    <property type="term" value="F:alpha-(1-&gt;3)-fucosyltransferase activity"/>
    <property type="evidence" value="ECO:0007669"/>
    <property type="project" value="TreeGrafter"/>
</dbReference>
<dbReference type="PANTHER" id="PTHR11929">
    <property type="entry name" value="ALPHA- 1,3 -FUCOSYLTRANSFERASE"/>
    <property type="match status" value="1"/>
</dbReference>
<evidence type="ECO:0000313" key="8">
    <source>
        <dbReference type="Proteomes" id="UP000198287"/>
    </source>
</evidence>
<dbReference type="FunFam" id="3.40.50.11660:FF:000004">
    <property type="entry name" value="Glycoprotein 3-alpha-L-fucosyltransferase A"/>
    <property type="match status" value="1"/>
</dbReference>